<feature type="region of interest" description="Disordered" evidence="1">
    <location>
        <begin position="438"/>
        <end position="507"/>
    </location>
</feature>
<dbReference type="RefSeq" id="XP_043172153.1">
    <property type="nucleotide sequence ID" value="XM_043316218.1"/>
</dbReference>
<evidence type="ECO:0000313" key="3">
    <source>
        <dbReference type="Proteomes" id="UP000676310"/>
    </source>
</evidence>
<dbReference type="Proteomes" id="UP000676310">
    <property type="component" value="Unassembled WGS sequence"/>
</dbReference>
<feature type="compositionally biased region" description="Polar residues" evidence="1">
    <location>
        <begin position="381"/>
        <end position="399"/>
    </location>
</feature>
<name>A0A8J2I564_9PLEO</name>
<feature type="compositionally biased region" description="Basic and acidic residues" evidence="1">
    <location>
        <begin position="333"/>
        <end position="342"/>
    </location>
</feature>
<feature type="compositionally biased region" description="Basic residues" evidence="1">
    <location>
        <begin position="463"/>
        <end position="473"/>
    </location>
</feature>
<comment type="caution">
    <text evidence="2">The sequence shown here is derived from an EMBL/GenBank/DDBJ whole genome shotgun (WGS) entry which is preliminary data.</text>
</comment>
<protein>
    <submittedName>
        <fullName evidence="2">Uncharacterized protein</fullName>
    </submittedName>
</protein>
<feature type="compositionally biased region" description="Basic and acidic residues" evidence="1">
    <location>
        <begin position="438"/>
        <end position="447"/>
    </location>
</feature>
<feature type="compositionally biased region" description="Basic and acidic residues" evidence="1">
    <location>
        <begin position="363"/>
        <end position="379"/>
    </location>
</feature>
<feature type="compositionally biased region" description="Low complexity" evidence="1">
    <location>
        <begin position="242"/>
        <end position="253"/>
    </location>
</feature>
<organism evidence="2 3">
    <name type="scientific">Alternaria atra</name>
    <dbReference type="NCBI Taxonomy" id="119953"/>
    <lineage>
        <taxon>Eukaryota</taxon>
        <taxon>Fungi</taxon>
        <taxon>Dikarya</taxon>
        <taxon>Ascomycota</taxon>
        <taxon>Pezizomycotina</taxon>
        <taxon>Dothideomycetes</taxon>
        <taxon>Pleosporomycetidae</taxon>
        <taxon>Pleosporales</taxon>
        <taxon>Pleosporineae</taxon>
        <taxon>Pleosporaceae</taxon>
        <taxon>Alternaria</taxon>
        <taxon>Alternaria sect. Ulocladioides</taxon>
    </lineage>
</organism>
<feature type="region of interest" description="Disordered" evidence="1">
    <location>
        <begin position="176"/>
        <end position="420"/>
    </location>
</feature>
<evidence type="ECO:0000256" key="1">
    <source>
        <dbReference type="SAM" id="MobiDB-lite"/>
    </source>
</evidence>
<evidence type="ECO:0000313" key="2">
    <source>
        <dbReference type="EMBL" id="CAG5178208.1"/>
    </source>
</evidence>
<dbReference type="AlphaFoldDB" id="A0A8J2I564"/>
<sequence length="679" mass="73747">MKPRADMGPTGKNPVGLVQPTALPNSFASEPTRDWSKALAHWRNIREAKKDDISECSTNLSALNALKEHIVTAPDFPEKSEMTAMLEDRLSVASKRLASAQEEHRQAIKAVKAFKAHTVSPKQLLRQNLSMMDAVLLLHTEDPNMTLGELREKMLNNAILVCSKTLTVKLTSSDNEPVTKVAKGPSACRSTATKDDARPLEDTTNKLKKTAPHGKSNFFEPPSKHTSTPVIKYKSAPDTLAARRTATTTKTTKVSGSNSQVKKHHHGDDEPSTDEPATRPRAPVAKRSSGQAFEETTDGPRKRQSTNSVEKAAVEKKSSENTKPVDTPSMELSEAKSERLNDSELTEVVMSDASVKATSKKSIKLDDYLAQKKAEKVDTTPEVQHSTSATKLKTGSSDETAPVEEHRDAPPVSIKEESPLEAGFDVASALMTFKEDVSADGANKSEQRSTLSGSSSPIEQHAVRKPVGRKGVRKPGDAGVALVMKKDKKTKKVFSPPKAEEKSFIVNDDEPLEVDIDVAARKALEKQGLATDAIMTGTRRTDSGSRSQSDRGRKPTASSSRGKKQKRKRAKDDDDESTPARKKINRRAAVPRVRTATSVYSVPRLTKTQMRHVAPIANADDRTVRSVFVRPAPSLPAPSTDIDTMDIDSVPALTPAPLALAASITYGPWRAVCGSDDEL</sequence>
<dbReference type="GeneID" id="67020711"/>
<feature type="region of interest" description="Disordered" evidence="1">
    <location>
        <begin position="1"/>
        <end position="30"/>
    </location>
</feature>
<feature type="compositionally biased region" description="Basic and acidic residues" evidence="1">
    <location>
        <begin position="403"/>
        <end position="418"/>
    </location>
</feature>
<feature type="compositionally biased region" description="Polar residues" evidence="1">
    <location>
        <begin position="448"/>
        <end position="458"/>
    </location>
</feature>
<dbReference type="EMBL" id="CAJRGZ010000023">
    <property type="protein sequence ID" value="CAG5178208.1"/>
    <property type="molecule type" value="Genomic_DNA"/>
</dbReference>
<gene>
    <name evidence="2" type="ORF">ALTATR162_LOCUS8585</name>
</gene>
<accession>A0A8J2I564</accession>
<reference evidence="2" key="1">
    <citation type="submission" date="2021-05" db="EMBL/GenBank/DDBJ databases">
        <authorList>
            <person name="Stam R."/>
        </authorList>
    </citation>
    <scope>NUCLEOTIDE SEQUENCE</scope>
    <source>
        <strain evidence="2">CS162</strain>
    </source>
</reference>
<keyword evidence="3" id="KW-1185">Reference proteome</keyword>
<feature type="compositionally biased region" description="Basic and acidic residues" evidence="1">
    <location>
        <begin position="192"/>
        <end position="205"/>
    </location>
</feature>
<feature type="region of interest" description="Disordered" evidence="1">
    <location>
        <begin position="525"/>
        <end position="591"/>
    </location>
</feature>
<proteinExistence type="predicted"/>
<feature type="compositionally biased region" description="Basic and acidic residues" evidence="1">
    <location>
        <begin position="539"/>
        <end position="553"/>
    </location>
</feature>